<organism evidence="1 2">
    <name type="scientific">Pseudomonas fitomaticsae</name>
    <dbReference type="NCBI Taxonomy" id="2837969"/>
    <lineage>
        <taxon>Bacteria</taxon>
        <taxon>Pseudomonadati</taxon>
        <taxon>Pseudomonadota</taxon>
        <taxon>Gammaproteobacteria</taxon>
        <taxon>Pseudomonadales</taxon>
        <taxon>Pseudomonadaceae</taxon>
        <taxon>Pseudomonas</taxon>
    </lineage>
</organism>
<keyword evidence="2" id="KW-1185">Reference proteome</keyword>
<dbReference type="RefSeq" id="WP_230736832.1">
    <property type="nucleotide sequence ID" value="NZ_CP075567.1"/>
</dbReference>
<dbReference type="Proteomes" id="UP001162907">
    <property type="component" value="Chromosome"/>
</dbReference>
<evidence type="ECO:0000313" key="1">
    <source>
        <dbReference type="EMBL" id="UFQ02242.1"/>
    </source>
</evidence>
<evidence type="ECO:0000313" key="2">
    <source>
        <dbReference type="Proteomes" id="UP001162907"/>
    </source>
</evidence>
<accession>A0ABY3Q7V0</accession>
<proteinExistence type="predicted"/>
<sequence length="65" mass="7053">MSEKWKLVHVTLGNLNHGLCQPAITVIGPSQATTTFHPKAPDNIDSLTVAELKAWALSEWTKANA</sequence>
<name>A0ABY3Q7V0_9PSED</name>
<dbReference type="EMBL" id="CP075567">
    <property type="protein sequence ID" value="UFQ02242.1"/>
    <property type="molecule type" value="Genomic_DNA"/>
</dbReference>
<gene>
    <name evidence="1" type="ORF">KJY40_11330</name>
</gene>
<protein>
    <submittedName>
        <fullName evidence="1">Uncharacterized protein</fullName>
    </submittedName>
</protein>
<reference evidence="1 2" key="1">
    <citation type="journal article" date="2022" name="Int. J. Syst. Evol. Microbiol.">
        <title>Pseudomonas fitomaticsae sp. nov., isolated at Marimurtra Botanical Garden in Blanes, Catalonia, Spain.</title>
        <authorList>
            <person name="Atanasov K.E."/>
            <person name="Galbis D.M."/>
            <person name="Cornado D."/>
            <person name="Serpico A."/>
            <person name="Sanchez G."/>
            <person name="Bosch M."/>
            <person name="Ferrer A."/>
            <person name="Altabella T."/>
        </authorList>
    </citation>
    <scope>NUCLEOTIDE SEQUENCE [LARGE SCALE GENOMIC DNA]</scope>
    <source>
        <strain evidence="1 2">FIT81</strain>
    </source>
</reference>